<protein>
    <submittedName>
        <fullName evidence="1">Uncharacterized protein</fullName>
    </submittedName>
</protein>
<organism evidence="1 2">
    <name type="scientific">Curtobacterium herbarum</name>
    <dbReference type="NCBI Taxonomy" id="150122"/>
    <lineage>
        <taxon>Bacteria</taxon>
        <taxon>Bacillati</taxon>
        <taxon>Actinomycetota</taxon>
        <taxon>Actinomycetes</taxon>
        <taxon>Micrococcales</taxon>
        <taxon>Microbacteriaceae</taxon>
        <taxon>Curtobacterium</taxon>
    </lineage>
</organism>
<evidence type="ECO:0000313" key="1">
    <source>
        <dbReference type="EMBL" id="GAA1492989.1"/>
    </source>
</evidence>
<proteinExistence type="predicted"/>
<keyword evidence="2" id="KW-1185">Reference proteome</keyword>
<evidence type="ECO:0000313" key="2">
    <source>
        <dbReference type="Proteomes" id="UP001501742"/>
    </source>
</evidence>
<sequence>MVVDDALPDGGLAGVDAGGADLHEHAAGLDLGNGDVGDVQDGTVAPLLEADGAHGVRESSHPASRYARRVTVVALHAARGEMDRSIVALVGH</sequence>
<comment type="caution">
    <text evidence="1">The sequence shown here is derived from an EMBL/GenBank/DDBJ whole genome shotgun (WGS) entry which is preliminary data.</text>
</comment>
<name>A0ABP4K6K7_9MICO</name>
<dbReference type="Proteomes" id="UP001501742">
    <property type="component" value="Unassembled WGS sequence"/>
</dbReference>
<accession>A0ABP4K6K7</accession>
<reference evidence="2" key="1">
    <citation type="journal article" date="2019" name="Int. J. Syst. Evol. Microbiol.">
        <title>The Global Catalogue of Microorganisms (GCM) 10K type strain sequencing project: providing services to taxonomists for standard genome sequencing and annotation.</title>
        <authorList>
            <consortium name="The Broad Institute Genomics Platform"/>
            <consortium name="The Broad Institute Genome Sequencing Center for Infectious Disease"/>
            <person name="Wu L."/>
            <person name="Ma J."/>
        </authorList>
    </citation>
    <scope>NUCLEOTIDE SEQUENCE [LARGE SCALE GENOMIC DNA]</scope>
    <source>
        <strain evidence="2">JCM 12140</strain>
    </source>
</reference>
<dbReference type="EMBL" id="BAAAJX010000005">
    <property type="protein sequence ID" value="GAA1492989.1"/>
    <property type="molecule type" value="Genomic_DNA"/>
</dbReference>
<gene>
    <name evidence="1" type="ORF">GCM10009627_13350</name>
</gene>